<protein>
    <submittedName>
        <fullName evidence="1">Uncharacterized protein</fullName>
    </submittedName>
</protein>
<dbReference type="RefSeq" id="WP_117383653.1">
    <property type="nucleotide sequence ID" value="NZ_QWDE01000002.1"/>
</dbReference>
<name>A0A3E2NQA1_9SPHI</name>
<keyword evidence="2" id="KW-1185">Reference proteome</keyword>
<dbReference type="Gene3D" id="3.30.70.100">
    <property type="match status" value="1"/>
</dbReference>
<dbReference type="OrthoDB" id="1036397at2"/>
<dbReference type="EMBL" id="QWDE01000002">
    <property type="protein sequence ID" value="RFZ83178.1"/>
    <property type="molecule type" value="Genomic_DNA"/>
</dbReference>
<sequence length="74" mass="8422">MENFDNILLFKTNISCEADKTAVCAMLRNLNGVEQLSVDLEDEDRVLRVVSATLNHQQIIKLINQHGYNCCELI</sequence>
<dbReference type="CDD" id="cd00371">
    <property type="entry name" value="HMA"/>
    <property type="match status" value="1"/>
</dbReference>
<gene>
    <name evidence="1" type="ORF">DYU05_13615</name>
</gene>
<dbReference type="InterPro" id="IPR036163">
    <property type="entry name" value="HMA_dom_sf"/>
</dbReference>
<evidence type="ECO:0000313" key="1">
    <source>
        <dbReference type="EMBL" id="RFZ83178.1"/>
    </source>
</evidence>
<comment type="caution">
    <text evidence="1">The sequence shown here is derived from an EMBL/GenBank/DDBJ whole genome shotgun (WGS) entry which is preliminary data.</text>
</comment>
<dbReference type="InterPro" id="IPR006121">
    <property type="entry name" value="HMA_dom"/>
</dbReference>
<organism evidence="1 2">
    <name type="scientific">Mucilaginibacter terrenus</name>
    <dbReference type="NCBI Taxonomy" id="2482727"/>
    <lineage>
        <taxon>Bacteria</taxon>
        <taxon>Pseudomonadati</taxon>
        <taxon>Bacteroidota</taxon>
        <taxon>Sphingobacteriia</taxon>
        <taxon>Sphingobacteriales</taxon>
        <taxon>Sphingobacteriaceae</taxon>
        <taxon>Mucilaginibacter</taxon>
    </lineage>
</organism>
<dbReference type="Proteomes" id="UP000260823">
    <property type="component" value="Unassembled WGS sequence"/>
</dbReference>
<accession>A0A3E2NQA1</accession>
<dbReference type="GO" id="GO:0046872">
    <property type="term" value="F:metal ion binding"/>
    <property type="evidence" value="ECO:0007669"/>
    <property type="project" value="InterPro"/>
</dbReference>
<proteinExistence type="predicted"/>
<dbReference type="AlphaFoldDB" id="A0A3E2NQA1"/>
<evidence type="ECO:0000313" key="2">
    <source>
        <dbReference type="Proteomes" id="UP000260823"/>
    </source>
</evidence>
<dbReference type="SUPFAM" id="SSF55008">
    <property type="entry name" value="HMA, heavy metal-associated domain"/>
    <property type="match status" value="1"/>
</dbReference>
<reference evidence="1 2" key="1">
    <citation type="submission" date="2018-08" db="EMBL/GenBank/DDBJ databases">
        <title>Mucilaginibacter terrae sp. nov., isolated from manganese diggings.</title>
        <authorList>
            <person name="Huang Y."/>
            <person name="Zhou Z."/>
        </authorList>
    </citation>
    <scope>NUCLEOTIDE SEQUENCE [LARGE SCALE GENOMIC DNA]</scope>
    <source>
        <strain evidence="1 2">ZH6</strain>
    </source>
</reference>